<dbReference type="InterPro" id="IPR043504">
    <property type="entry name" value="Peptidase_S1_PA_chymotrypsin"/>
</dbReference>
<dbReference type="EMBL" id="JASPKZ010007874">
    <property type="protein sequence ID" value="KAJ9581638.1"/>
    <property type="molecule type" value="Genomic_DNA"/>
</dbReference>
<comment type="similarity">
    <text evidence="2">Belongs to the peptidase S1 family. CLIP subfamily.</text>
</comment>
<keyword evidence="6" id="KW-1185">Reference proteome</keyword>
<accession>A0AAD8E935</accession>
<gene>
    <name evidence="5" type="ORF">L9F63_023179</name>
</gene>
<feature type="non-terminal residue" evidence="5">
    <location>
        <position position="485"/>
    </location>
</feature>
<keyword evidence="3" id="KW-0720">Serine protease</keyword>
<dbReference type="SUPFAM" id="SSF50494">
    <property type="entry name" value="Trypsin-like serine proteases"/>
    <property type="match status" value="2"/>
</dbReference>
<dbReference type="PROSITE" id="PS00135">
    <property type="entry name" value="TRYPSIN_SER"/>
    <property type="match status" value="1"/>
</dbReference>
<dbReference type="Gene3D" id="2.40.10.10">
    <property type="entry name" value="Trypsin-like serine proteases"/>
    <property type="match status" value="2"/>
</dbReference>
<keyword evidence="3" id="KW-0645">Protease</keyword>
<name>A0AAD8E935_DIPPU</name>
<sequence length="485" mass="54279">RSKCGQPEVPAFRIVHGEDSSPGRWPWMAAIYIQEEKNSTTFTFCGGSLIGPRHILTAAHCTKQRSTLNCNDCPFLVSLGDFDLSRDDEPSSVQNLTVVEVRVHPQYEYRLEGNYHDLAIMVLERVPQISHYVIPLCLPPPSVRSDTFVGQNATMVGWGSTAYSDEFTSNVLHEIEVPVWENDDCLHIYSRPTINTSFICAGDEIGGKNPFQGDSGGPLMVEYDGRWMQIGISSFSPFQGCEMEEEAAYCKLVVVNDWIVEPSVKSPIDEILSLTTSSELPSVVEFINFEAECGQPEVPAIRIVHGELSLPGRWPWMAAIYLQHELKITVNTFICGGSLVGPRHILTAAHCPQVRRLTTLYWTVLLDNRTSTFNVVEVREYPLYNDPFHDLAIMVLDGTPQISRYVMPLCLPPPSLRNDTFAGQNATMVGWGSTSYSDHSASNLQHQIQIPVWENDDCGRSYIESTINCSYICAGDEITRKNTFK</sequence>
<dbReference type="InterPro" id="IPR051487">
    <property type="entry name" value="Ser/Thr_Proteases_Immune/Dev"/>
</dbReference>
<evidence type="ECO:0000256" key="1">
    <source>
        <dbReference type="ARBA" id="ARBA00023157"/>
    </source>
</evidence>
<feature type="domain" description="Peptidase S1" evidence="4">
    <location>
        <begin position="303"/>
        <end position="485"/>
    </location>
</feature>
<reference evidence="5" key="1">
    <citation type="journal article" date="2023" name="IScience">
        <title>Live-bearing cockroach genome reveals convergent evolutionary mechanisms linked to viviparity in insects and beyond.</title>
        <authorList>
            <person name="Fouks B."/>
            <person name="Harrison M.C."/>
            <person name="Mikhailova A.A."/>
            <person name="Marchal E."/>
            <person name="English S."/>
            <person name="Carruthers M."/>
            <person name="Jennings E.C."/>
            <person name="Chiamaka E.L."/>
            <person name="Frigard R.A."/>
            <person name="Pippel M."/>
            <person name="Attardo G.M."/>
            <person name="Benoit J.B."/>
            <person name="Bornberg-Bauer E."/>
            <person name="Tobe S.S."/>
        </authorList>
    </citation>
    <scope>NUCLEOTIDE SEQUENCE</scope>
    <source>
        <strain evidence="5">Stay&amp;Tobe</strain>
    </source>
</reference>
<dbReference type="InterPro" id="IPR033116">
    <property type="entry name" value="TRYPSIN_SER"/>
</dbReference>
<dbReference type="InterPro" id="IPR001314">
    <property type="entry name" value="Peptidase_S1A"/>
</dbReference>
<reference evidence="5" key="2">
    <citation type="submission" date="2023-05" db="EMBL/GenBank/DDBJ databases">
        <authorList>
            <person name="Fouks B."/>
        </authorList>
    </citation>
    <scope>NUCLEOTIDE SEQUENCE</scope>
    <source>
        <strain evidence="5">Stay&amp;Tobe</strain>
        <tissue evidence="5">Testes</tissue>
    </source>
</reference>
<dbReference type="Pfam" id="PF00089">
    <property type="entry name" value="Trypsin"/>
    <property type="match status" value="2"/>
</dbReference>
<keyword evidence="3" id="KW-0378">Hydrolase</keyword>
<feature type="domain" description="Peptidase S1" evidence="4">
    <location>
        <begin position="14"/>
        <end position="264"/>
    </location>
</feature>
<comment type="caution">
    <text evidence="5">The sequence shown here is derived from an EMBL/GenBank/DDBJ whole genome shotgun (WGS) entry which is preliminary data.</text>
</comment>
<proteinExistence type="inferred from homology"/>
<keyword evidence="1" id="KW-1015">Disulfide bond</keyword>
<feature type="non-terminal residue" evidence="5">
    <location>
        <position position="1"/>
    </location>
</feature>
<dbReference type="AlphaFoldDB" id="A0AAD8E935"/>
<organism evidence="5 6">
    <name type="scientific">Diploptera punctata</name>
    <name type="common">Pacific beetle cockroach</name>
    <dbReference type="NCBI Taxonomy" id="6984"/>
    <lineage>
        <taxon>Eukaryota</taxon>
        <taxon>Metazoa</taxon>
        <taxon>Ecdysozoa</taxon>
        <taxon>Arthropoda</taxon>
        <taxon>Hexapoda</taxon>
        <taxon>Insecta</taxon>
        <taxon>Pterygota</taxon>
        <taxon>Neoptera</taxon>
        <taxon>Polyneoptera</taxon>
        <taxon>Dictyoptera</taxon>
        <taxon>Blattodea</taxon>
        <taxon>Blaberoidea</taxon>
        <taxon>Blaberidae</taxon>
        <taxon>Diplopterinae</taxon>
        <taxon>Diploptera</taxon>
    </lineage>
</organism>
<dbReference type="GO" id="GO:0006508">
    <property type="term" value="P:proteolysis"/>
    <property type="evidence" value="ECO:0007669"/>
    <property type="project" value="UniProtKB-KW"/>
</dbReference>
<evidence type="ECO:0000313" key="5">
    <source>
        <dbReference type="EMBL" id="KAJ9581638.1"/>
    </source>
</evidence>
<dbReference type="PANTHER" id="PTHR24256">
    <property type="entry name" value="TRYPTASE-RELATED"/>
    <property type="match status" value="1"/>
</dbReference>
<evidence type="ECO:0000256" key="3">
    <source>
        <dbReference type="RuleBase" id="RU363034"/>
    </source>
</evidence>
<dbReference type="GO" id="GO:0004252">
    <property type="term" value="F:serine-type endopeptidase activity"/>
    <property type="evidence" value="ECO:0007669"/>
    <property type="project" value="InterPro"/>
</dbReference>
<dbReference type="InterPro" id="IPR009003">
    <property type="entry name" value="Peptidase_S1_PA"/>
</dbReference>
<dbReference type="PRINTS" id="PR00722">
    <property type="entry name" value="CHYMOTRYPSIN"/>
</dbReference>
<dbReference type="PROSITE" id="PS50240">
    <property type="entry name" value="TRYPSIN_DOM"/>
    <property type="match status" value="2"/>
</dbReference>
<dbReference type="CDD" id="cd00190">
    <property type="entry name" value="Tryp_SPc"/>
    <property type="match status" value="2"/>
</dbReference>
<dbReference type="InterPro" id="IPR018114">
    <property type="entry name" value="TRYPSIN_HIS"/>
</dbReference>
<evidence type="ECO:0000259" key="4">
    <source>
        <dbReference type="PROSITE" id="PS50240"/>
    </source>
</evidence>
<evidence type="ECO:0000313" key="6">
    <source>
        <dbReference type="Proteomes" id="UP001233999"/>
    </source>
</evidence>
<dbReference type="InterPro" id="IPR001254">
    <property type="entry name" value="Trypsin_dom"/>
</dbReference>
<dbReference type="Proteomes" id="UP001233999">
    <property type="component" value="Unassembled WGS sequence"/>
</dbReference>
<evidence type="ECO:0000256" key="2">
    <source>
        <dbReference type="ARBA" id="ARBA00024195"/>
    </source>
</evidence>
<dbReference type="PROSITE" id="PS00134">
    <property type="entry name" value="TRYPSIN_HIS"/>
    <property type="match status" value="2"/>
</dbReference>
<dbReference type="SMART" id="SM00020">
    <property type="entry name" value="Tryp_SPc"/>
    <property type="match status" value="2"/>
</dbReference>
<protein>
    <recommendedName>
        <fullName evidence="4">Peptidase S1 domain-containing protein</fullName>
    </recommendedName>
</protein>